<gene>
    <name evidence="1" type="ORF">DPMN_135047</name>
</gene>
<dbReference type="Pfam" id="PF13975">
    <property type="entry name" value="gag-asp_proteas"/>
    <property type="match status" value="1"/>
</dbReference>
<dbReference type="SUPFAM" id="SSF50630">
    <property type="entry name" value="Acid proteases"/>
    <property type="match status" value="1"/>
</dbReference>
<name>A0A9D4FXC7_DREPO</name>
<proteinExistence type="predicted"/>
<dbReference type="EMBL" id="JAIWYP010000006">
    <property type="protein sequence ID" value="KAH3806723.1"/>
    <property type="molecule type" value="Genomic_DNA"/>
</dbReference>
<dbReference type="InterPro" id="IPR021109">
    <property type="entry name" value="Peptidase_aspartic_dom_sf"/>
</dbReference>
<sequence>MHSARAGANTHTYDNGFYVTCMVASKPARFLVDCGATTSLISTQTHAYIQQYGNFYMTPVSQSFHTVSGQQMKILDKVDFVVQLGKGCYDVTFVVGDIDSDGILGQDFLRQNVDHINYRKSCLVMGSDIVPLQTVGGSSQICRVKVRDTVKIPAHSRMWVPVNIPLAEYMAPLGFVEPDPDVMAEKEVFPMSGIF</sequence>
<reference evidence="1" key="2">
    <citation type="submission" date="2020-11" db="EMBL/GenBank/DDBJ databases">
        <authorList>
            <person name="McCartney M.A."/>
            <person name="Auch B."/>
            <person name="Kono T."/>
            <person name="Mallez S."/>
            <person name="Becker A."/>
            <person name="Gohl D.M."/>
            <person name="Silverstein K.A.T."/>
            <person name="Koren S."/>
            <person name="Bechman K.B."/>
            <person name="Herman A."/>
            <person name="Abrahante J.E."/>
            <person name="Garbe J."/>
        </authorList>
    </citation>
    <scope>NUCLEOTIDE SEQUENCE</scope>
    <source>
        <strain evidence="1">Duluth1</strain>
        <tissue evidence="1">Whole animal</tissue>
    </source>
</reference>
<dbReference type="InterPro" id="IPR034122">
    <property type="entry name" value="Retropepsin-like_bacterial"/>
</dbReference>
<protein>
    <recommendedName>
        <fullName evidence="3">Peptidase A2 domain-containing protein</fullName>
    </recommendedName>
</protein>
<accession>A0A9D4FXC7</accession>
<dbReference type="AlphaFoldDB" id="A0A9D4FXC7"/>
<evidence type="ECO:0000313" key="2">
    <source>
        <dbReference type="Proteomes" id="UP000828390"/>
    </source>
</evidence>
<dbReference type="Proteomes" id="UP000828390">
    <property type="component" value="Unassembled WGS sequence"/>
</dbReference>
<reference evidence="1" key="1">
    <citation type="journal article" date="2019" name="bioRxiv">
        <title>The Genome of the Zebra Mussel, Dreissena polymorpha: A Resource for Invasive Species Research.</title>
        <authorList>
            <person name="McCartney M.A."/>
            <person name="Auch B."/>
            <person name="Kono T."/>
            <person name="Mallez S."/>
            <person name="Zhang Y."/>
            <person name="Obille A."/>
            <person name="Becker A."/>
            <person name="Abrahante J.E."/>
            <person name="Garbe J."/>
            <person name="Badalamenti J.P."/>
            <person name="Herman A."/>
            <person name="Mangelson H."/>
            <person name="Liachko I."/>
            <person name="Sullivan S."/>
            <person name="Sone E.D."/>
            <person name="Koren S."/>
            <person name="Silverstein K.A.T."/>
            <person name="Beckman K.B."/>
            <person name="Gohl D.M."/>
        </authorList>
    </citation>
    <scope>NUCLEOTIDE SEQUENCE</scope>
    <source>
        <strain evidence="1">Duluth1</strain>
        <tissue evidence="1">Whole animal</tissue>
    </source>
</reference>
<keyword evidence="2" id="KW-1185">Reference proteome</keyword>
<evidence type="ECO:0000313" key="1">
    <source>
        <dbReference type="EMBL" id="KAH3806723.1"/>
    </source>
</evidence>
<dbReference type="Gene3D" id="2.40.70.10">
    <property type="entry name" value="Acid Proteases"/>
    <property type="match status" value="1"/>
</dbReference>
<comment type="caution">
    <text evidence="1">The sequence shown here is derived from an EMBL/GenBank/DDBJ whole genome shotgun (WGS) entry which is preliminary data.</text>
</comment>
<dbReference type="CDD" id="cd05483">
    <property type="entry name" value="retropepsin_like_bacteria"/>
    <property type="match status" value="1"/>
</dbReference>
<evidence type="ECO:0008006" key="3">
    <source>
        <dbReference type="Google" id="ProtNLM"/>
    </source>
</evidence>
<organism evidence="1 2">
    <name type="scientific">Dreissena polymorpha</name>
    <name type="common">Zebra mussel</name>
    <name type="synonym">Mytilus polymorpha</name>
    <dbReference type="NCBI Taxonomy" id="45954"/>
    <lineage>
        <taxon>Eukaryota</taxon>
        <taxon>Metazoa</taxon>
        <taxon>Spiralia</taxon>
        <taxon>Lophotrochozoa</taxon>
        <taxon>Mollusca</taxon>
        <taxon>Bivalvia</taxon>
        <taxon>Autobranchia</taxon>
        <taxon>Heteroconchia</taxon>
        <taxon>Euheterodonta</taxon>
        <taxon>Imparidentia</taxon>
        <taxon>Neoheterodontei</taxon>
        <taxon>Myida</taxon>
        <taxon>Dreissenoidea</taxon>
        <taxon>Dreissenidae</taxon>
        <taxon>Dreissena</taxon>
    </lineage>
</organism>